<dbReference type="AlphaFoldDB" id="A0A564WHZ9"/>
<dbReference type="GO" id="GO:0050660">
    <property type="term" value="F:flavin adenine dinucleotide binding"/>
    <property type="evidence" value="ECO:0007669"/>
    <property type="project" value="TreeGrafter"/>
</dbReference>
<sequence>MRTRTGGRIVVDALRAHGCERIFTVPGESFLGLLDALYDVRETIDVVTCRHEGGAGFMAEASAKLTGRPGVCVVSRGPGACNAAIAVHTARQDLTPMLLLIGQVSRPLRGREAFQEVDHARFFAPLAKHAEEVSRAEDLPAAIARAFFTAEQGRAGPVVLALPEDLLREEAAVADVDTLPVDLPEPDPGLMERLHTMLGDAERPLVITGGGGWTERARADLDRFADVNGLAVACTFRRNDILDNDHPSFVGALGIAPDPLLVNRIRAADLVIAIGTRLGEVPTQGYTLFGPPGPTLVHVYPDGREIGRVFPAELAIEAAVAPFMAYLARLAPIGGHRWHDWTAAARADYLADRKPLIGGEPAADVDLGQAVAILDGFLSEDAIITVDAGNFSGWPHRFLRHGGGRRLLGACNGAMGYGIPAALAAKRAFPQREVIAFVGDGGFGMTGAELLTALQIGAGIIVLVCNNSMYGTIRMHQERRYPGRPVATALTNPSFADIARAFGAEGFLVEDTAAFAPALEAARKSGRPAVIEIIPNPEQVSTRAALASQRATR</sequence>
<evidence type="ECO:0000256" key="2">
    <source>
        <dbReference type="ARBA" id="ARBA00023052"/>
    </source>
</evidence>
<protein>
    <submittedName>
        <fullName evidence="7">Thiamine pyrophosphate-binding protein</fullName>
    </submittedName>
</protein>
<feature type="domain" description="Thiamine pyrophosphate enzyme N-terminal TPP-binding" evidence="6">
    <location>
        <begin position="5"/>
        <end position="120"/>
    </location>
</feature>
<dbReference type="PROSITE" id="PS00187">
    <property type="entry name" value="TPP_ENZYMES"/>
    <property type="match status" value="1"/>
</dbReference>
<dbReference type="Gene3D" id="3.40.50.970">
    <property type="match status" value="2"/>
</dbReference>
<comment type="caution">
    <text evidence="7">The sequence shown here is derived from an EMBL/GenBank/DDBJ whole genome shotgun (WGS) entry which is preliminary data.</text>
</comment>
<dbReference type="EMBL" id="UXAT02000054">
    <property type="protein sequence ID" value="VUX48086.1"/>
    <property type="molecule type" value="Genomic_DNA"/>
</dbReference>
<evidence type="ECO:0000259" key="4">
    <source>
        <dbReference type="Pfam" id="PF00205"/>
    </source>
</evidence>
<feature type="domain" description="Thiamine pyrophosphate enzyme central" evidence="4">
    <location>
        <begin position="192"/>
        <end position="325"/>
    </location>
</feature>
<reference evidence="7" key="1">
    <citation type="submission" date="2018-11" db="EMBL/GenBank/DDBJ databases">
        <authorList>
            <person name="Onetto C."/>
        </authorList>
    </citation>
    <scope>NUCLEOTIDE SEQUENCE [LARGE SCALE GENOMIC DNA]</scope>
</reference>
<dbReference type="PANTHER" id="PTHR18968:SF120">
    <property type="entry name" value="ACETOLACTATE SYNTHASE LARGE SUBUNIT"/>
    <property type="match status" value="1"/>
</dbReference>
<dbReference type="GO" id="GO:0005948">
    <property type="term" value="C:acetolactate synthase complex"/>
    <property type="evidence" value="ECO:0007669"/>
    <property type="project" value="TreeGrafter"/>
</dbReference>
<dbReference type="InterPro" id="IPR000399">
    <property type="entry name" value="TPP-bd_CS"/>
</dbReference>
<name>A0A564WHZ9_9PROT</name>
<dbReference type="InterPro" id="IPR012001">
    <property type="entry name" value="Thiamin_PyroP_enz_TPP-bd_dom"/>
</dbReference>
<proteinExistence type="inferred from homology"/>
<evidence type="ECO:0000259" key="5">
    <source>
        <dbReference type="Pfam" id="PF02775"/>
    </source>
</evidence>
<organism evidence="7 8">
    <name type="scientific">Candidatus Defluviicoccus seviourii</name>
    <dbReference type="NCBI Taxonomy" id="2565273"/>
    <lineage>
        <taxon>Bacteria</taxon>
        <taxon>Pseudomonadati</taxon>
        <taxon>Pseudomonadota</taxon>
        <taxon>Alphaproteobacteria</taxon>
        <taxon>Rhodospirillales</taxon>
        <taxon>Rhodospirillaceae</taxon>
        <taxon>Defluviicoccus</taxon>
    </lineage>
</organism>
<dbReference type="PANTHER" id="PTHR18968">
    <property type="entry name" value="THIAMINE PYROPHOSPHATE ENZYMES"/>
    <property type="match status" value="1"/>
</dbReference>
<feature type="domain" description="Thiamine pyrophosphate enzyme TPP-binding" evidence="5">
    <location>
        <begin position="387"/>
        <end position="533"/>
    </location>
</feature>
<dbReference type="InterPro" id="IPR012000">
    <property type="entry name" value="Thiamin_PyroP_enz_cen_dom"/>
</dbReference>
<evidence type="ECO:0000256" key="1">
    <source>
        <dbReference type="ARBA" id="ARBA00007812"/>
    </source>
</evidence>
<evidence type="ECO:0000313" key="7">
    <source>
        <dbReference type="EMBL" id="VUX48086.1"/>
    </source>
</evidence>
<dbReference type="SUPFAM" id="SSF52467">
    <property type="entry name" value="DHS-like NAD/FAD-binding domain"/>
    <property type="match status" value="1"/>
</dbReference>
<accession>A0A564WHZ9</accession>
<dbReference type="InterPro" id="IPR029061">
    <property type="entry name" value="THDP-binding"/>
</dbReference>
<dbReference type="Pfam" id="PF02776">
    <property type="entry name" value="TPP_enzyme_N"/>
    <property type="match status" value="1"/>
</dbReference>
<dbReference type="InterPro" id="IPR045229">
    <property type="entry name" value="TPP_enz"/>
</dbReference>
<dbReference type="CDD" id="cd07035">
    <property type="entry name" value="TPP_PYR_POX_like"/>
    <property type="match status" value="1"/>
</dbReference>
<dbReference type="GO" id="GO:0000287">
    <property type="term" value="F:magnesium ion binding"/>
    <property type="evidence" value="ECO:0007669"/>
    <property type="project" value="InterPro"/>
</dbReference>
<dbReference type="GO" id="GO:0009097">
    <property type="term" value="P:isoleucine biosynthetic process"/>
    <property type="evidence" value="ECO:0007669"/>
    <property type="project" value="TreeGrafter"/>
</dbReference>
<dbReference type="GO" id="GO:0030976">
    <property type="term" value="F:thiamine pyrophosphate binding"/>
    <property type="evidence" value="ECO:0007669"/>
    <property type="project" value="InterPro"/>
</dbReference>
<dbReference type="GO" id="GO:0003984">
    <property type="term" value="F:acetolactate synthase activity"/>
    <property type="evidence" value="ECO:0007669"/>
    <property type="project" value="TreeGrafter"/>
</dbReference>
<dbReference type="InterPro" id="IPR029035">
    <property type="entry name" value="DHS-like_NAD/FAD-binding_dom"/>
</dbReference>
<dbReference type="Proteomes" id="UP000326641">
    <property type="component" value="Unassembled WGS sequence"/>
</dbReference>
<dbReference type="CDD" id="cd00568">
    <property type="entry name" value="TPP_enzymes"/>
    <property type="match status" value="1"/>
</dbReference>
<dbReference type="GO" id="GO:0009099">
    <property type="term" value="P:L-valine biosynthetic process"/>
    <property type="evidence" value="ECO:0007669"/>
    <property type="project" value="TreeGrafter"/>
</dbReference>
<gene>
    <name evidence="7" type="ORF">DF3PA_90103</name>
</gene>
<dbReference type="InterPro" id="IPR011766">
    <property type="entry name" value="TPP_enzyme_TPP-bd"/>
</dbReference>
<evidence type="ECO:0000259" key="6">
    <source>
        <dbReference type="Pfam" id="PF02776"/>
    </source>
</evidence>
<comment type="similarity">
    <text evidence="1 3">Belongs to the TPP enzyme family.</text>
</comment>
<dbReference type="Pfam" id="PF00205">
    <property type="entry name" value="TPP_enzyme_M"/>
    <property type="match status" value="1"/>
</dbReference>
<keyword evidence="8" id="KW-1185">Reference proteome</keyword>
<evidence type="ECO:0000256" key="3">
    <source>
        <dbReference type="RuleBase" id="RU362132"/>
    </source>
</evidence>
<dbReference type="FunFam" id="3.40.50.970:FF:000007">
    <property type="entry name" value="Acetolactate synthase"/>
    <property type="match status" value="1"/>
</dbReference>
<evidence type="ECO:0000313" key="8">
    <source>
        <dbReference type="Proteomes" id="UP000326641"/>
    </source>
</evidence>
<dbReference type="NCBIfam" id="NF006052">
    <property type="entry name" value="PRK08199.1"/>
    <property type="match status" value="1"/>
</dbReference>
<dbReference type="Gene3D" id="3.40.50.1220">
    <property type="entry name" value="TPP-binding domain"/>
    <property type="match status" value="1"/>
</dbReference>
<dbReference type="Pfam" id="PF02775">
    <property type="entry name" value="TPP_enzyme_C"/>
    <property type="match status" value="1"/>
</dbReference>
<dbReference type="SUPFAM" id="SSF52518">
    <property type="entry name" value="Thiamin diphosphate-binding fold (THDP-binding)"/>
    <property type="match status" value="2"/>
</dbReference>
<keyword evidence="2 3" id="KW-0786">Thiamine pyrophosphate</keyword>